<evidence type="ECO:0000313" key="6">
    <source>
        <dbReference type="Proteomes" id="UP000245119"/>
    </source>
</evidence>
<dbReference type="GO" id="GO:0001836">
    <property type="term" value="P:release of cytochrome c from mitochondria"/>
    <property type="evidence" value="ECO:0007669"/>
    <property type="project" value="TreeGrafter"/>
</dbReference>
<comment type="caution">
    <text evidence="5">The sequence shown here is derived from an EMBL/GenBank/DDBJ whole genome shotgun (WGS) entry which is preliminary data.</text>
</comment>
<dbReference type="GO" id="GO:0008630">
    <property type="term" value="P:intrinsic apoptotic signaling pathway in response to DNA damage"/>
    <property type="evidence" value="ECO:0007669"/>
    <property type="project" value="TreeGrafter"/>
</dbReference>
<feature type="domain" description="Bcl-2 Bcl-2 homology region 1-3" evidence="4">
    <location>
        <begin position="98"/>
        <end position="195"/>
    </location>
</feature>
<dbReference type="OrthoDB" id="6080198at2759"/>
<dbReference type="InterPro" id="IPR036834">
    <property type="entry name" value="Bcl-2-like_sf"/>
</dbReference>
<dbReference type="InterPro" id="IPR046371">
    <property type="entry name" value="Bcl-2_BH1-3"/>
</dbReference>
<protein>
    <recommendedName>
        <fullName evidence="4">Bcl-2 Bcl-2 homology region 1-3 domain-containing protein</fullName>
    </recommendedName>
</protein>
<sequence length="228" mass="25646">MTRGVVMATGGQTLVSRRRNSSLLAPLYIPHTEATTCVDADPFDGHVDEDVVEEGRQLFNNFVYERVKSQGTEELADVTVLTPAGYANPLWAKTGRELRIMADEFARTTERQRVQEQASQVNTNITYEEFKDLLSELFAAGGITKERIVVLFFFCSDVAIRSLQRGMDLFTRVISWSLSFITEFVCSWVRSHGGWNQVMKSPFKTLPRVLLLASAIVIGVGVIRYVSR</sequence>
<name>A0A2T7NF75_POMCA</name>
<dbReference type="PROSITE" id="PS50062">
    <property type="entry name" value="BCL2_FAMILY"/>
    <property type="match status" value="1"/>
</dbReference>
<dbReference type="GO" id="GO:0051400">
    <property type="term" value="F:BH domain binding"/>
    <property type="evidence" value="ECO:0007669"/>
    <property type="project" value="TreeGrafter"/>
</dbReference>
<dbReference type="InterPro" id="IPR002475">
    <property type="entry name" value="Bcl2-like"/>
</dbReference>
<dbReference type="SMART" id="SM00337">
    <property type="entry name" value="BCL"/>
    <property type="match status" value="1"/>
</dbReference>
<dbReference type="GO" id="GO:0097192">
    <property type="term" value="P:extrinsic apoptotic signaling pathway in absence of ligand"/>
    <property type="evidence" value="ECO:0007669"/>
    <property type="project" value="TreeGrafter"/>
</dbReference>
<dbReference type="InterPro" id="IPR026298">
    <property type="entry name" value="Bcl-2_fam"/>
</dbReference>
<keyword evidence="3" id="KW-1133">Transmembrane helix</keyword>
<keyword evidence="3" id="KW-0472">Membrane</keyword>
<keyword evidence="6" id="KW-1185">Reference proteome</keyword>
<dbReference type="SUPFAM" id="SSF56854">
    <property type="entry name" value="Bcl-2 inhibitors of programmed cell death"/>
    <property type="match status" value="1"/>
</dbReference>
<evidence type="ECO:0000256" key="3">
    <source>
        <dbReference type="SAM" id="Phobius"/>
    </source>
</evidence>
<dbReference type="PANTHER" id="PTHR11256:SF21">
    <property type="entry name" value="BCL-2 BCL-2 HOMOLOGY REGION 1-3 DOMAIN-CONTAINING PROTEIN"/>
    <property type="match status" value="1"/>
</dbReference>
<keyword evidence="2" id="KW-0053">Apoptosis</keyword>
<dbReference type="STRING" id="400727.A0A2T7NF75"/>
<comment type="similarity">
    <text evidence="1">Belongs to the Bcl-2 family.</text>
</comment>
<dbReference type="Pfam" id="PF00452">
    <property type="entry name" value="Bcl-2"/>
    <property type="match status" value="1"/>
</dbReference>
<evidence type="ECO:0000259" key="4">
    <source>
        <dbReference type="SMART" id="SM00337"/>
    </source>
</evidence>
<dbReference type="GO" id="GO:0042981">
    <property type="term" value="P:regulation of apoptotic process"/>
    <property type="evidence" value="ECO:0007669"/>
    <property type="project" value="InterPro"/>
</dbReference>
<organism evidence="5 6">
    <name type="scientific">Pomacea canaliculata</name>
    <name type="common">Golden apple snail</name>
    <dbReference type="NCBI Taxonomy" id="400727"/>
    <lineage>
        <taxon>Eukaryota</taxon>
        <taxon>Metazoa</taxon>
        <taxon>Spiralia</taxon>
        <taxon>Lophotrochozoa</taxon>
        <taxon>Mollusca</taxon>
        <taxon>Gastropoda</taxon>
        <taxon>Caenogastropoda</taxon>
        <taxon>Architaenioglossa</taxon>
        <taxon>Ampullarioidea</taxon>
        <taxon>Ampullariidae</taxon>
        <taxon>Pomacea</taxon>
    </lineage>
</organism>
<accession>A0A2T7NF75</accession>
<proteinExistence type="inferred from homology"/>
<keyword evidence="3" id="KW-0812">Transmembrane</keyword>
<dbReference type="Proteomes" id="UP000245119">
    <property type="component" value="Linkage Group LG13"/>
</dbReference>
<dbReference type="EMBL" id="PZQS01000013">
    <property type="protein sequence ID" value="PVD19782.1"/>
    <property type="molecule type" value="Genomic_DNA"/>
</dbReference>
<dbReference type="PANTHER" id="PTHR11256">
    <property type="entry name" value="BCL-2 RELATED"/>
    <property type="match status" value="1"/>
</dbReference>
<dbReference type="Gene3D" id="1.10.437.10">
    <property type="entry name" value="Blc2-like"/>
    <property type="match status" value="1"/>
</dbReference>
<gene>
    <name evidence="5" type="ORF">C0Q70_20273</name>
</gene>
<feature type="transmembrane region" description="Helical" evidence="3">
    <location>
        <begin position="210"/>
        <end position="227"/>
    </location>
</feature>
<evidence type="ECO:0000256" key="2">
    <source>
        <dbReference type="ARBA" id="ARBA00022703"/>
    </source>
</evidence>
<evidence type="ECO:0000313" key="5">
    <source>
        <dbReference type="EMBL" id="PVD19782.1"/>
    </source>
</evidence>
<evidence type="ECO:0000256" key="1">
    <source>
        <dbReference type="ARBA" id="ARBA00009458"/>
    </source>
</evidence>
<dbReference type="GO" id="GO:0005741">
    <property type="term" value="C:mitochondrial outer membrane"/>
    <property type="evidence" value="ECO:0007669"/>
    <property type="project" value="TreeGrafter"/>
</dbReference>
<dbReference type="AlphaFoldDB" id="A0A2T7NF75"/>
<reference evidence="5 6" key="1">
    <citation type="submission" date="2018-04" db="EMBL/GenBank/DDBJ databases">
        <title>The genome of golden apple snail Pomacea canaliculata provides insight into stress tolerance and invasive adaptation.</title>
        <authorList>
            <person name="Liu C."/>
            <person name="Liu B."/>
            <person name="Ren Y."/>
            <person name="Zhang Y."/>
            <person name="Wang H."/>
            <person name="Li S."/>
            <person name="Jiang F."/>
            <person name="Yin L."/>
            <person name="Zhang G."/>
            <person name="Qian W."/>
            <person name="Fan W."/>
        </authorList>
    </citation>
    <scope>NUCLEOTIDE SEQUENCE [LARGE SCALE GENOMIC DNA]</scope>
    <source>
        <strain evidence="5">SZHN2017</strain>
        <tissue evidence="5">Muscle</tissue>
    </source>
</reference>
<dbReference type="PRINTS" id="PR01862">
    <property type="entry name" value="BCL2FAMILY"/>
</dbReference>